<dbReference type="Proteomes" id="UP000007463">
    <property type="component" value="Chromosome"/>
</dbReference>
<dbReference type="SMART" id="SM00530">
    <property type="entry name" value="HTH_XRE"/>
    <property type="match status" value="1"/>
</dbReference>
<evidence type="ECO:0000313" key="4">
    <source>
        <dbReference type="Proteomes" id="UP000007463"/>
    </source>
</evidence>
<sequence length="121" mass="13755">MEQQITTLNLGIKIRFFRDMKGLSQQALAMQLGISQQAYQKIESGVTKLDVERANVIANELGVQLDFLISFSPANYWYQCTLSGNTVNNNIPKELLEAHQSQIQVLKEEVLFLRELLKGKL</sequence>
<evidence type="ECO:0000256" key="1">
    <source>
        <dbReference type="ARBA" id="ARBA00023125"/>
    </source>
</evidence>
<proteinExistence type="predicted"/>
<protein>
    <submittedName>
        <fullName evidence="3">Helix-turn-helix domain protein</fullName>
    </submittedName>
</protein>
<dbReference type="KEGG" id="fte:Fluta_2299"/>
<gene>
    <name evidence="3" type="ordered locus">Fluta_2299</name>
</gene>
<dbReference type="Pfam" id="PF01381">
    <property type="entry name" value="HTH_3"/>
    <property type="match status" value="1"/>
</dbReference>
<reference evidence="3 4" key="1">
    <citation type="journal article" date="2011" name="Stand. Genomic Sci.">
        <title>Complete genome sequence of the gliding freshwater bacterium Fluviicola taffensis type strain (RW262).</title>
        <authorList>
            <person name="Woyke T."/>
            <person name="Chertkov O."/>
            <person name="Lapidus A."/>
            <person name="Nolan M."/>
            <person name="Lucas S."/>
            <person name="Del Rio T.G."/>
            <person name="Tice H."/>
            <person name="Cheng J.F."/>
            <person name="Tapia R."/>
            <person name="Han C."/>
            <person name="Goodwin L."/>
            <person name="Pitluck S."/>
            <person name="Liolios K."/>
            <person name="Pagani I."/>
            <person name="Ivanova N."/>
            <person name="Huntemann M."/>
            <person name="Mavromatis K."/>
            <person name="Mikhailova N."/>
            <person name="Pati A."/>
            <person name="Chen A."/>
            <person name="Palaniappan K."/>
            <person name="Land M."/>
            <person name="Hauser L."/>
            <person name="Brambilla E.M."/>
            <person name="Rohde M."/>
            <person name="Mwirichia R."/>
            <person name="Sikorski J."/>
            <person name="Tindall B.J."/>
            <person name="Goker M."/>
            <person name="Bristow J."/>
            <person name="Eisen J.A."/>
            <person name="Markowitz V."/>
            <person name="Hugenholtz P."/>
            <person name="Klenk H.P."/>
            <person name="Kyrpides N.C."/>
        </authorList>
    </citation>
    <scope>NUCLEOTIDE SEQUENCE [LARGE SCALE GENOMIC DNA]</scope>
    <source>
        <strain evidence="4">DSM 16823 / RW262 / RW262</strain>
    </source>
</reference>
<dbReference type="PANTHER" id="PTHR46558:SF4">
    <property type="entry name" value="DNA-BIDING PHAGE PROTEIN"/>
    <property type="match status" value="1"/>
</dbReference>
<dbReference type="EMBL" id="CP002542">
    <property type="protein sequence ID" value="AEA44285.1"/>
    <property type="molecule type" value="Genomic_DNA"/>
</dbReference>
<evidence type="ECO:0000313" key="3">
    <source>
        <dbReference type="EMBL" id="AEA44285.1"/>
    </source>
</evidence>
<dbReference type="HOGENOM" id="CLU_2034627_0_0_10"/>
<dbReference type="InterPro" id="IPR010982">
    <property type="entry name" value="Lambda_DNA-bd_dom_sf"/>
</dbReference>
<dbReference type="InterPro" id="IPR001387">
    <property type="entry name" value="Cro/C1-type_HTH"/>
</dbReference>
<keyword evidence="4" id="KW-1185">Reference proteome</keyword>
<organism evidence="3 4">
    <name type="scientific">Fluviicola taffensis (strain DSM 16823 / NCIMB 13979 / RW262)</name>
    <dbReference type="NCBI Taxonomy" id="755732"/>
    <lineage>
        <taxon>Bacteria</taxon>
        <taxon>Pseudomonadati</taxon>
        <taxon>Bacteroidota</taxon>
        <taxon>Flavobacteriia</taxon>
        <taxon>Flavobacteriales</taxon>
        <taxon>Crocinitomicaceae</taxon>
        <taxon>Fluviicola</taxon>
    </lineage>
</organism>
<dbReference type="CDD" id="cd00093">
    <property type="entry name" value="HTH_XRE"/>
    <property type="match status" value="1"/>
</dbReference>
<dbReference type="Gene3D" id="1.10.260.40">
    <property type="entry name" value="lambda repressor-like DNA-binding domains"/>
    <property type="match status" value="1"/>
</dbReference>
<dbReference type="STRING" id="755732.Fluta_2299"/>
<dbReference type="GO" id="GO:0003677">
    <property type="term" value="F:DNA binding"/>
    <property type="evidence" value="ECO:0007669"/>
    <property type="project" value="UniProtKB-KW"/>
</dbReference>
<feature type="domain" description="HTH cro/C1-type" evidence="2">
    <location>
        <begin position="14"/>
        <end position="68"/>
    </location>
</feature>
<evidence type="ECO:0000259" key="2">
    <source>
        <dbReference type="PROSITE" id="PS50943"/>
    </source>
</evidence>
<name>F2IBH7_FLUTR</name>
<keyword evidence="1" id="KW-0238">DNA-binding</keyword>
<dbReference type="PANTHER" id="PTHR46558">
    <property type="entry name" value="TRACRIPTIONAL REGULATORY PROTEIN-RELATED-RELATED"/>
    <property type="match status" value="1"/>
</dbReference>
<dbReference type="OrthoDB" id="1442960at2"/>
<dbReference type="AlphaFoldDB" id="F2IBH7"/>
<dbReference type="RefSeq" id="WP_013687055.1">
    <property type="nucleotide sequence ID" value="NC_015321.1"/>
</dbReference>
<dbReference type="SUPFAM" id="SSF47413">
    <property type="entry name" value="lambda repressor-like DNA-binding domains"/>
    <property type="match status" value="1"/>
</dbReference>
<dbReference type="eggNOG" id="COG1396">
    <property type="taxonomic scope" value="Bacteria"/>
</dbReference>
<dbReference type="PROSITE" id="PS50943">
    <property type="entry name" value="HTH_CROC1"/>
    <property type="match status" value="1"/>
</dbReference>
<accession>F2IBH7</accession>
<reference evidence="4" key="2">
    <citation type="submission" date="2011-02" db="EMBL/GenBank/DDBJ databases">
        <title>The complete genome of Fluviicola taffensis DSM 16823.</title>
        <authorList>
            <consortium name="US DOE Joint Genome Institute (JGI-PGF)"/>
            <person name="Lucas S."/>
            <person name="Copeland A."/>
            <person name="Lapidus A."/>
            <person name="Bruce D."/>
            <person name="Goodwin L."/>
            <person name="Pitluck S."/>
            <person name="Kyrpides N."/>
            <person name="Mavromatis K."/>
            <person name="Ivanova N."/>
            <person name="Mikhailova N."/>
            <person name="Pagani I."/>
            <person name="Chertkov O."/>
            <person name="Detter J.C."/>
            <person name="Han C."/>
            <person name="Tapia R."/>
            <person name="Land M."/>
            <person name="Hauser L."/>
            <person name="Markowitz V."/>
            <person name="Cheng J.-F."/>
            <person name="Hugenholtz P."/>
            <person name="Woyke T."/>
            <person name="Wu D."/>
            <person name="Tindall B."/>
            <person name="Pomrenke H.G."/>
            <person name="Brambilla E."/>
            <person name="Klenk H.-P."/>
            <person name="Eisen J.A."/>
        </authorList>
    </citation>
    <scope>NUCLEOTIDE SEQUENCE [LARGE SCALE GENOMIC DNA]</scope>
    <source>
        <strain evidence="4">DSM 16823 / RW262 / RW262</strain>
    </source>
</reference>